<comment type="caution">
    <text evidence="1">The sequence shown here is derived from an EMBL/GenBank/DDBJ whole genome shotgun (WGS) entry which is preliminary data.</text>
</comment>
<sequence length="532" mass="60820">MGNSSGKADSIDQGLHLGQFSLLRCIGRGSFGKVRIVEHKATKMKYALKYINKDECIHMGALDHILRERELLVDIEHPFIVNLRYSFQDDYNMFMVLDLMTGGDLRYHLSRRRFSEAEIRIWIAELTLALNYLHQNSIIHRDVKPDNILMDAKGHVALTDFNIATRIIDDKKHYSAAGTTGYMAPELMRGQGYRYSADWWSLGVVMFECLYGRRPFSQRSRSNREESRFGPLVFPQSDIWISPDSKSLVKGLLEISVDNRLGCGPAGIDPIKNHSLFADLDWDRLLKKEIDPLFVPDSRASNFDHTYDLEELLLEQDPLEVRPRRKNKPGYRLSPEKERIEKEFLTFDYLEFERFRGYTVSSSDSRPNAENIGNNNDDSDDNSRQPKQQQQQQQQLQQPEPKPHIASTPDEPPVAIKPIDRIAWEMLSREQQDLAKRLSRASNRHRSPSLRTLNMSVEASGSQGLLTASERQGTLFKSQRSFGELRAGFPLDDIESMSDVEELNSAAGHSQISTPNSARFDSPTAMGLRVSR</sequence>
<organism evidence="1 2">
    <name type="scientific">Spiromyces aspiralis</name>
    <dbReference type="NCBI Taxonomy" id="68401"/>
    <lineage>
        <taxon>Eukaryota</taxon>
        <taxon>Fungi</taxon>
        <taxon>Fungi incertae sedis</taxon>
        <taxon>Zoopagomycota</taxon>
        <taxon>Kickxellomycotina</taxon>
        <taxon>Kickxellomycetes</taxon>
        <taxon>Kickxellales</taxon>
        <taxon>Kickxellaceae</taxon>
        <taxon>Spiromyces</taxon>
    </lineage>
</organism>
<accession>A0ACC1I1P9</accession>
<name>A0ACC1I1P9_9FUNG</name>
<dbReference type="EMBL" id="JAMZIH010000060">
    <property type="protein sequence ID" value="KAJ1680064.1"/>
    <property type="molecule type" value="Genomic_DNA"/>
</dbReference>
<evidence type="ECO:0000313" key="2">
    <source>
        <dbReference type="Proteomes" id="UP001145114"/>
    </source>
</evidence>
<protein>
    <submittedName>
        <fullName evidence="1">Uncharacterized protein</fullName>
    </submittedName>
</protein>
<gene>
    <name evidence="1" type="ORF">EV182_000765</name>
</gene>
<reference evidence="1" key="1">
    <citation type="submission" date="2022-06" db="EMBL/GenBank/DDBJ databases">
        <title>Phylogenomic reconstructions and comparative analyses of Kickxellomycotina fungi.</title>
        <authorList>
            <person name="Reynolds N.K."/>
            <person name="Stajich J.E."/>
            <person name="Barry K."/>
            <person name="Grigoriev I.V."/>
            <person name="Crous P."/>
            <person name="Smith M.E."/>
        </authorList>
    </citation>
    <scope>NUCLEOTIDE SEQUENCE</scope>
    <source>
        <strain evidence="1">RSA 2271</strain>
    </source>
</reference>
<keyword evidence="2" id="KW-1185">Reference proteome</keyword>
<proteinExistence type="predicted"/>
<dbReference type="Proteomes" id="UP001145114">
    <property type="component" value="Unassembled WGS sequence"/>
</dbReference>
<evidence type="ECO:0000313" key="1">
    <source>
        <dbReference type="EMBL" id="KAJ1680064.1"/>
    </source>
</evidence>